<feature type="transmembrane region" description="Helical" evidence="8">
    <location>
        <begin position="147"/>
        <end position="164"/>
    </location>
</feature>
<dbReference type="Proteomes" id="UP001139408">
    <property type="component" value="Unassembled WGS sequence"/>
</dbReference>
<evidence type="ECO:0000256" key="6">
    <source>
        <dbReference type="ARBA" id="ARBA00022989"/>
    </source>
</evidence>
<keyword evidence="5 8" id="KW-0812">Transmembrane</keyword>
<dbReference type="InterPro" id="IPR011701">
    <property type="entry name" value="MFS"/>
</dbReference>
<dbReference type="EMBL" id="JAKILJ010000001">
    <property type="protein sequence ID" value="MCL1103876.1"/>
    <property type="molecule type" value="Genomic_DNA"/>
</dbReference>
<dbReference type="PANTHER" id="PTHR43124">
    <property type="entry name" value="PURINE EFFLUX PUMP PBUE"/>
    <property type="match status" value="1"/>
</dbReference>
<keyword evidence="7 8" id="KW-0472">Membrane</keyword>
<feature type="transmembrane region" description="Helical" evidence="8">
    <location>
        <begin position="58"/>
        <end position="76"/>
    </location>
</feature>
<feature type="transmembrane region" description="Helical" evidence="8">
    <location>
        <begin position="194"/>
        <end position="217"/>
    </location>
</feature>
<dbReference type="InterPro" id="IPR020846">
    <property type="entry name" value="MFS_dom"/>
</dbReference>
<evidence type="ECO:0000256" key="7">
    <source>
        <dbReference type="ARBA" id="ARBA00023136"/>
    </source>
</evidence>
<proteinExistence type="inferred from homology"/>
<keyword evidence="8" id="KW-0997">Cell inner membrane</keyword>
<reference evidence="10" key="1">
    <citation type="submission" date="2022-01" db="EMBL/GenBank/DDBJ databases">
        <title>Whole genome-based taxonomy of the Shewanellaceae.</title>
        <authorList>
            <person name="Martin-Rodriguez A.J."/>
        </authorList>
    </citation>
    <scope>NUCLEOTIDE SEQUENCE</scope>
    <source>
        <strain evidence="10">DSM 23803</strain>
    </source>
</reference>
<evidence type="ECO:0000256" key="1">
    <source>
        <dbReference type="ARBA" id="ARBA00004651"/>
    </source>
</evidence>
<evidence type="ECO:0000256" key="3">
    <source>
        <dbReference type="ARBA" id="ARBA00022448"/>
    </source>
</evidence>
<evidence type="ECO:0000259" key="9">
    <source>
        <dbReference type="PROSITE" id="PS50850"/>
    </source>
</evidence>
<dbReference type="GO" id="GO:0005886">
    <property type="term" value="C:plasma membrane"/>
    <property type="evidence" value="ECO:0007669"/>
    <property type="project" value="UniProtKB-SubCell"/>
</dbReference>
<feature type="transmembrane region" description="Helical" evidence="8">
    <location>
        <begin position="88"/>
        <end position="105"/>
    </location>
</feature>
<feature type="transmembrane region" description="Helical" evidence="8">
    <location>
        <begin position="229"/>
        <end position="248"/>
    </location>
</feature>
<dbReference type="Gene3D" id="1.20.1720.10">
    <property type="entry name" value="Multidrug resistance protein D"/>
    <property type="match status" value="1"/>
</dbReference>
<feature type="transmembrane region" description="Helical" evidence="8">
    <location>
        <begin position="287"/>
        <end position="311"/>
    </location>
</feature>
<dbReference type="Pfam" id="PF07690">
    <property type="entry name" value="MFS_1"/>
    <property type="match status" value="1"/>
</dbReference>
<dbReference type="SUPFAM" id="SSF103473">
    <property type="entry name" value="MFS general substrate transporter"/>
    <property type="match status" value="1"/>
</dbReference>
<comment type="similarity">
    <text evidence="2 8">Belongs to the major facilitator superfamily. Bcr/CmlA family.</text>
</comment>
<protein>
    <recommendedName>
        <fullName evidence="8">Bcr/CflA family efflux transporter</fullName>
    </recommendedName>
</protein>
<evidence type="ECO:0000313" key="11">
    <source>
        <dbReference type="Proteomes" id="UP001139408"/>
    </source>
</evidence>
<dbReference type="PANTHER" id="PTHR43124:SF3">
    <property type="entry name" value="CHLORAMPHENICOL EFFLUX PUMP RV0191"/>
    <property type="match status" value="1"/>
</dbReference>
<comment type="caution">
    <text evidence="8">Lacks conserved residue(s) required for the propagation of feature annotation.</text>
</comment>
<accession>A0A9X1Z262</accession>
<dbReference type="InterPro" id="IPR050189">
    <property type="entry name" value="MFS_Efflux_Transporters"/>
</dbReference>
<name>A0A9X1Z262_9GAMM</name>
<feature type="transmembrane region" description="Helical" evidence="8">
    <location>
        <begin position="260"/>
        <end position="281"/>
    </location>
</feature>
<evidence type="ECO:0000256" key="2">
    <source>
        <dbReference type="ARBA" id="ARBA00006236"/>
    </source>
</evidence>
<organism evidence="10 11">
    <name type="scientific">Shewanella algicola</name>
    <dbReference type="NCBI Taxonomy" id="640633"/>
    <lineage>
        <taxon>Bacteria</taxon>
        <taxon>Pseudomonadati</taxon>
        <taxon>Pseudomonadota</taxon>
        <taxon>Gammaproteobacteria</taxon>
        <taxon>Alteromonadales</taxon>
        <taxon>Shewanellaceae</taxon>
        <taxon>Shewanella</taxon>
    </lineage>
</organism>
<evidence type="ECO:0000256" key="8">
    <source>
        <dbReference type="RuleBase" id="RU365088"/>
    </source>
</evidence>
<keyword evidence="6 8" id="KW-1133">Transmembrane helix</keyword>
<dbReference type="GO" id="GO:0042910">
    <property type="term" value="F:xenobiotic transmembrane transporter activity"/>
    <property type="evidence" value="ECO:0007669"/>
    <property type="project" value="InterPro"/>
</dbReference>
<dbReference type="PROSITE" id="PS50850">
    <property type="entry name" value="MFS"/>
    <property type="match status" value="1"/>
</dbReference>
<dbReference type="InterPro" id="IPR036259">
    <property type="entry name" value="MFS_trans_sf"/>
</dbReference>
<keyword evidence="4" id="KW-1003">Cell membrane</keyword>
<evidence type="ECO:0000256" key="5">
    <source>
        <dbReference type="ARBA" id="ARBA00022692"/>
    </source>
</evidence>
<keyword evidence="3 8" id="KW-0813">Transport</keyword>
<keyword evidence="11" id="KW-1185">Reference proteome</keyword>
<dbReference type="NCBIfam" id="TIGR00710">
    <property type="entry name" value="efflux_Bcr_CflA"/>
    <property type="match status" value="1"/>
</dbReference>
<dbReference type="GO" id="GO:1990961">
    <property type="term" value="P:xenobiotic detoxification by transmembrane export across the plasma membrane"/>
    <property type="evidence" value="ECO:0007669"/>
    <property type="project" value="InterPro"/>
</dbReference>
<feature type="transmembrane region" description="Helical" evidence="8">
    <location>
        <begin position="117"/>
        <end position="141"/>
    </location>
</feature>
<feature type="domain" description="Major facilitator superfamily (MFS) profile" evidence="9">
    <location>
        <begin position="1"/>
        <end position="370"/>
    </location>
</feature>
<dbReference type="CDD" id="cd17320">
    <property type="entry name" value="MFS_MdfA_MDR_like"/>
    <property type="match status" value="1"/>
</dbReference>
<comment type="subcellular location">
    <subcellularLocation>
        <location evidence="8">Cell inner membrane</location>
        <topology evidence="8">Multi-pass membrane protein</topology>
    </subcellularLocation>
    <subcellularLocation>
        <location evidence="1">Cell membrane</location>
        <topology evidence="1">Multi-pass membrane protein</topology>
    </subcellularLocation>
</comment>
<comment type="caution">
    <text evidence="10">The sequence shown here is derived from an EMBL/GenBank/DDBJ whole genome shotgun (WGS) entry which is preliminary data.</text>
</comment>
<feature type="transmembrane region" description="Helical" evidence="8">
    <location>
        <begin position="21"/>
        <end position="46"/>
    </location>
</feature>
<feature type="transmembrane region" description="Helical" evidence="8">
    <location>
        <begin position="347"/>
        <end position="366"/>
    </location>
</feature>
<evidence type="ECO:0000256" key="4">
    <source>
        <dbReference type="ARBA" id="ARBA00022475"/>
    </source>
</evidence>
<dbReference type="InterPro" id="IPR004812">
    <property type="entry name" value="Efflux_drug-R_Bcr/CmlA"/>
</dbReference>
<dbReference type="AlphaFoldDB" id="A0A9X1Z262"/>
<gene>
    <name evidence="10" type="ORF">L2749_01145</name>
</gene>
<feature type="transmembrane region" description="Helical" evidence="8">
    <location>
        <begin position="323"/>
        <end position="341"/>
    </location>
</feature>
<evidence type="ECO:0000313" key="10">
    <source>
        <dbReference type="EMBL" id="MCL1103876.1"/>
    </source>
</evidence>
<sequence length="382" mass="40718">MAAGPFAVDAYLPGIPSMAEYLGVGIDSVATTVSFYFVGMALGQLIGGPLADRFEKRTIIMSGLLLYALSSVVIASASDLNVIQISRIFQAIGGGFAGVCVAPLVRMRESGNAAAKLFGLIALIMVLAPAIAPSIGALILLTGQWQNIFYFTAGYALFVAILVAKSLPRCPAKTEQAKVSAYRRYMLVMKNTTAMRYLLVQACGYSVMMVFITNASFIYQVQFGLSEQIFGLVFAANTVMNILVNRSNSTLLNRKPAHKLLRVAILFQAFFVLLLICFAAFDASLYWFVFGIMGTVGMLGAIMPNASALYMSLFKENTGAASALLGAGQFTGGALMGGLTTQIYNGTLWPVVLVMVMLVIAANILLPKGKKAPALDCAEHQG</sequence>